<evidence type="ECO:0000259" key="2">
    <source>
        <dbReference type="Pfam" id="PF08450"/>
    </source>
</evidence>
<dbReference type="RefSeq" id="WP_149839722.1">
    <property type="nucleotide sequence ID" value="NZ_VUOC01000004.1"/>
</dbReference>
<evidence type="ECO:0000256" key="1">
    <source>
        <dbReference type="SAM" id="SignalP"/>
    </source>
</evidence>
<dbReference type="SUPFAM" id="SSF63829">
    <property type="entry name" value="Calcium-dependent phosphotriesterase"/>
    <property type="match status" value="1"/>
</dbReference>
<dbReference type="InterPro" id="IPR013658">
    <property type="entry name" value="SGL"/>
</dbReference>
<keyword evidence="4" id="KW-1185">Reference proteome</keyword>
<accession>A0A5B2VJN7</accession>
<comment type="caution">
    <text evidence="3">The sequence shown here is derived from an EMBL/GenBank/DDBJ whole genome shotgun (WGS) entry which is preliminary data.</text>
</comment>
<dbReference type="Proteomes" id="UP000324611">
    <property type="component" value="Unassembled WGS sequence"/>
</dbReference>
<feature type="chain" id="PRO_5023145114" description="SMP-30/Gluconolactonase/LRE-like region domain-containing protein" evidence="1">
    <location>
        <begin position="21"/>
        <end position="331"/>
    </location>
</feature>
<dbReference type="InterPro" id="IPR011042">
    <property type="entry name" value="6-blade_b-propeller_TolB-like"/>
</dbReference>
<name>A0A5B2VJN7_9BACT</name>
<feature type="domain" description="SMP-30/Gluconolactonase/LRE-like region" evidence="2">
    <location>
        <begin position="140"/>
        <end position="277"/>
    </location>
</feature>
<dbReference type="PANTHER" id="PTHR11799">
    <property type="entry name" value="PARAOXONASE"/>
    <property type="match status" value="1"/>
</dbReference>
<evidence type="ECO:0000313" key="3">
    <source>
        <dbReference type="EMBL" id="KAA2238542.1"/>
    </source>
</evidence>
<evidence type="ECO:0000313" key="4">
    <source>
        <dbReference type="Proteomes" id="UP000324611"/>
    </source>
</evidence>
<sequence>MKYKLKLLATILFLTTAVIAQEKNTTFSHFIKGITNPEDIIQIPDAQWVLVSSMASDASSSGAIYGINTQTEEIRLLFTPGKDNTANHHLARFAPHGIYVHKDQLLVINHGSREAIELFDLHFENGAPKLKWSRYISFPANVWANGLVTGNDGKIYATAMYDPADTLFLQKFTHALPTGAVWQWDDLNGWRPFNKMLFSAANGIAISPDGKYLYVAEWARRRVHKLSTSNDADTLAIEVDFMPDNIRWTKDGQLIIAGQRALPVTVFTNKGIHQKVVYFSVIKIDPASMAHKPLLKAGGSTFASATVAAEINGSYWIGCVGDNKIAVYTKK</sequence>
<dbReference type="Pfam" id="PF08450">
    <property type="entry name" value="SGL"/>
    <property type="match status" value="1"/>
</dbReference>
<reference evidence="3 4" key="1">
    <citation type="submission" date="2019-09" db="EMBL/GenBank/DDBJ databases">
        <title>Chitinophaga ginsengihumi sp. nov., isolated from soil of ginseng rhizosphere.</title>
        <authorList>
            <person name="Lee J."/>
        </authorList>
    </citation>
    <scope>NUCLEOTIDE SEQUENCE [LARGE SCALE GENOMIC DNA]</scope>
    <source>
        <strain evidence="3 4">BN140078</strain>
    </source>
</reference>
<protein>
    <recommendedName>
        <fullName evidence="2">SMP-30/Gluconolactonase/LRE-like region domain-containing protein</fullName>
    </recommendedName>
</protein>
<dbReference type="Gene3D" id="2.120.10.30">
    <property type="entry name" value="TolB, C-terminal domain"/>
    <property type="match status" value="1"/>
</dbReference>
<organism evidence="3 4">
    <name type="scientific">Chitinophaga agrisoli</name>
    <dbReference type="NCBI Taxonomy" id="2607653"/>
    <lineage>
        <taxon>Bacteria</taxon>
        <taxon>Pseudomonadati</taxon>
        <taxon>Bacteroidota</taxon>
        <taxon>Chitinophagia</taxon>
        <taxon>Chitinophagales</taxon>
        <taxon>Chitinophagaceae</taxon>
        <taxon>Chitinophaga</taxon>
    </lineage>
</organism>
<proteinExistence type="predicted"/>
<dbReference type="PANTHER" id="PTHR11799:SF12">
    <property type="entry name" value="PARAOXONASE-RELATED"/>
    <property type="match status" value="1"/>
</dbReference>
<dbReference type="InterPro" id="IPR051288">
    <property type="entry name" value="Serum_paraoxonase/arylesterase"/>
</dbReference>
<dbReference type="AlphaFoldDB" id="A0A5B2VJN7"/>
<reference evidence="3 4" key="2">
    <citation type="submission" date="2019-09" db="EMBL/GenBank/DDBJ databases">
        <authorList>
            <person name="Jin C."/>
        </authorList>
    </citation>
    <scope>NUCLEOTIDE SEQUENCE [LARGE SCALE GENOMIC DNA]</scope>
    <source>
        <strain evidence="3 4">BN140078</strain>
    </source>
</reference>
<dbReference type="EMBL" id="VUOC01000004">
    <property type="protein sequence ID" value="KAA2238542.1"/>
    <property type="molecule type" value="Genomic_DNA"/>
</dbReference>
<keyword evidence="1" id="KW-0732">Signal</keyword>
<feature type="signal peptide" evidence="1">
    <location>
        <begin position="1"/>
        <end position="20"/>
    </location>
</feature>
<gene>
    <name evidence="3" type="ORF">F0L74_20170</name>
</gene>